<keyword evidence="4" id="KW-1133">Transmembrane helix</keyword>
<evidence type="ECO:0000256" key="5">
    <source>
        <dbReference type="ARBA" id="ARBA00023128"/>
    </source>
</evidence>
<dbReference type="AlphaFoldDB" id="A0A0G2H378"/>
<evidence type="ECO:0000256" key="4">
    <source>
        <dbReference type="ARBA" id="ARBA00022989"/>
    </source>
</evidence>
<dbReference type="GO" id="GO:0045271">
    <property type="term" value="C:respiratory chain complex I"/>
    <property type="evidence" value="ECO:0007669"/>
    <property type="project" value="InterPro"/>
</dbReference>
<keyword evidence="6" id="KW-0472">Membrane</keyword>
<dbReference type="PANTHER" id="PTHR21382:SF1">
    <property type="entry name" value="NADH DEHYDROGENASE [UBIQUINONE] 1 ALPHA SUBCOMPLEX SUBUNIT 11"/>
    <property type="match status" value="1"/>
</dbReference>
<comment type="caution">
    <text evidence="7">The sequence shown here is derived from an EMBL/GenBank/DDBJ whole genome shotgun (WGS) entry which is preliminary data.</text>
</comment>
<reference evidence="7 8" key="1">
    <citation type="submission" date="2015-05" db="EMBL/GenBank/DDBJ databases">
        <title>Distinctive expansion of gene families associated with plant cell wall degradation and secondary metabolism in the genomes of grapevine trunk pathogens.</title>
        <authorList>
            <person name="Lawrence D.P."/>
            <person name="Travadon R."/>
            <person name="Rolshausen P.E."/>
            <person name="Baumgartner K."/>
        </authorList>
    </citation>
    <scope>NUCLEOTIDE SEQUENCE [LARGE SCALE GENOMIC DNA]</scope>
    <source>
        <strain evidence="7">UCRPC4</strain>
    </source>
</reference>
<evidence type="ECO:0000313" key="7">
    <source>
        <dbReference type="EMBL" id="KKY23230.1"/>
    </source>
</evidence>
<keyword evidence="3" id="KW-0999">Mitochondrion inner membrane</keyword>
<dbReference type="GO" id="GO:0005743">
    <property type="term" value="C:mitochondrial inner membrane"/>
    <property type="evidence" value="ECO:0007669"/>
    <property type="project" value="UniProtKB-SubCell"/>
</dbReference>
<dbReference type="PANTHER" id="PTHR21382">
    <property type="entry name" value="NADH-UBIQUINONE OXIDOREDUCTASE SUBUNIT"/>
    <property type="match status" value="1"/>
</dbReference>
<evidence type="ECO:0000256" key="1">
    <source>
        <dbReference type="ARBA" id="ARBA00004448"/>
    </source>
</evidence>
<organism evidence="7 8">
    <name type="scientific">Phaeomoniella chlamydospora</name>
    <name type="common">Phaeoacremonium chlamydosporum</name>
    <dbReference type="NCBI Taxonomy" id="158046"/>
    <lineage>
        <taxon>Eukaryota</taxon>
        <taxon>Fungi</taxon>
        <taxon>Dikarya</taxon>
        <taxon>Ascomycota</taxon>
        <taxon>Pezizomycotina</taxon>
        <taxon>Eurotiomycetes</taxon>
        <taxon>Chaetothyriomycetidae</taxon>
        <taxon>Phaeomoniellales</taxon>
        <taxon>Phaeomoniellaceae</taxon>
        <taxon>Phaeomoniella</taxon>
    </lineage>
</organism>
<dbReference type="InterPro" id="IPR039205">
    <property type="entry name" value="NDUFA11"/>
</dbReference>
<accession>A0A0G2H378</accession>
<protein>
    <submittedName>
        <fullName evidence="7">Putative nadh-ubiquinone oxidoreductase 213 kDa subunit</fullName>
    </submittedName>
</protein>
<keyword evidence="2" id="KW-0812">Transmembrane</keyword>
<dbReference type="Proteomes" id="UP000053317">
    <property type="component" value="Unassembled WGS sequence"/>
</dbReference>
<evidence type="ECO:0000313" key="8">
    <source>
        <dbReference type="Proteomes" id="UP000053317"/>
    </source>
</evidence>
<dbReference type="GO" id="GO:0006120">
    <property type="term" value="P:mitochondrial electron transport, NADH to ubiquinone"/>
    <property type="evidence" value="ECO:0007669"/>
    <property type="project" value="InterPro"/>
</dbReference>
<dbReference type="OrthoDB" id="1913277at2759"/>
<evidence type="ECO:0000256" key="6">
    <source>
        <dbReference type="ARBA" id="ARBA00023136"/>
    </source>
</evidence>
<keyword evidence="7" id="KW-0830">Ubiquinone</keyword>
<gene>
    <name evidence="7" type="ORF">UCRPC4_g02958</name>
</gene>
<sequence>MSSDDNYEPQDAIAKTIPATLIAGTAGLLASAVKNTLTKENVGPMGVFTRTGGTIAVFAGAAAAYQFTATASANLREKNDYINEAIGGFFGGALTGLRARSMPSVLGYGAAFAVCLGAFNYTGGLISGAKPADDIPEYQRLEQLKKRQRRPIEETINEIGEGRGIYGPGYAERRKERLKEAYGIEVPSTPWYKSSA</sequence>
<evidence type="ECO:0000256" key="3">
    <source>
        <dbReference type="ARBA" id="ARBA00022792"/>
    </source>
</evidence>
<keyword evidence="8" id="KW-1185">Reference proteome</keyword>
<dbReference type="EMBL" id="LCWF01000069">
    <property type="protein sequence ID" value="KKY23230.1"/>
    <property type="molecule type" value="Genomic_DNA"/>
</dbReference>
<reference evidence="7 8" key="2">
    <citation type="submission" date="2015-05" db="EMBL/GenBank/DDBJ databases">
        <authorList>
            <person name="Morales-Cruz A."/>
            <person name="Amrine K.C."/>
            <person name="Cantu D."/>
        </authorList>
    </citation>
    <scope>NUCLEOTIDE SEQUENCE [LARGE SCALE GENOMIC DNA]</scope>
    <source>
        <strain evidence="7">UCRPC4</strain>
    </source>
</reference>
<name>A0A0G2H378_PHACM</name>
<proteinExistence type="predicted"/>
<comment type="subcellular location">
    <subcellularLocation>
        <location evidence="1">Mitochondrion inner membrane</location>
        <topology evidence="1">Multi-pass membrane protein</topology>
    </subcellularLocation>
</comment>
<evidence type="ECO:0000256" key="2">
    <source>
        <dbReference type="ARBA" id="ARBA00022692"/>
    </source>
</evidence>
<keyword evidence="5" id="KW-0496">Mitochondrion</keyword>